<sequence length="81" mass="9179">MATLATSPLRAKNGHILIVQSQTRLLRKNLSLERERVRGRPRTSALICRGSGFAPYKMEQELRRIVQITMQPVAAAIKHRS</sequence>
<protein>
    <submittedName>
        <fullName evidence="1">Uncharacterized protein</fullName>
    </submittedName>
</protein>
<dbReference type="Proteomes" id="UP000215931">
    <property type="component" value="Unassembled WGS sequence"/>
</dbReference>
<reference evidence="1 2" key="1">
    <citation type="submission" date="2017-08" db="EMBL/GenBank/DDBJ databases">
        <title>Mesorhizobium wenxinae sp. nov., a novel rhizobial species isolated from root nodules of chickpea (Cicer arietinum L.).</title>
        <authorList>
            <person name="Zhang J."/>
        </authorList>
    </citation>
    <scope>NUCLEOTIDE SEQUENCE [LARGE SCALE GENOMIC DNA]</scope>
    <source>
        <strain evidence="2">WYCCWR 10019</strain>
    </source>
</reference>
<dbReference type="EMBL" id="NPKH01000020">
    <property type="protein sequence ID" value="PAP95227.1"/>
    <property type="molecule type" value="Genomic_DNA"/>
</dbReference>
<accession>A0A271KJD5</accession>
<evidence type="ECO:0000313" key="1">
    <source>
        <dbReference type="EMBL" id="PAP95227.1"/>
    </source>
</evidence>
<gene>
    <name evidence="1" type="ORF">CIT31_14275</name>
</gene>
<dbReference type="AlphaFoldDB" id="A0A271KJD5"/>
<proteinExistence type="predicted"/>
<keyword evidence="2" id="KW-1185">Reference proteome</keyword>
<evidence type="ECO:0000313" key="2">
    <source>
        <dbReference type="Proteomes" id="UP000215931"/>
    </source>
</evidence>
<organism evidence="1 2">
    <name type="scientific">Mesorhizobium wenxiniae</name>
    <dbReference type="NCBI Taxonomy" id="2014805"/>
    <lineage>
        <taxon>Bacteria</taxon>
        <taxon>Pseudomonadati</taxon>
        <taxon>Pseudomonadota</taxon>
        <taxon>Alphaproteobacteria</taxon>
        <taxon>Hyphomicrobiales</taxon>
        <taxon>Phyllobacteriaceae</taxon>
        <taxon>Mesorhizobium</taxon>
    </lineage>
</organism>
<name>A0A271KJD5_9HYPH</name>
<comment type="caution">
    <text evidence="1">The sequence shown here is derived from an EMBL/GenBank/DDBJ whole genome shotgun (WGS) entry which is preliminary data.</text>
</comment>